<evidence type="ECO:0000256" key="4">
    <source>
        <dbReference type="ARBA" id="ARBA00022837"/>
    </source>
</evidence>
<dbReference type="GO" id="GO:0005525">
    <property type="term" value="F:GTP binding"/>
    <property type="evidence" value="ECO:0007669"/>
    <property type="project" value="UniProtKB-KW"/>
</dbReference>
<evidence type="ECO:0000256" key="11">
    <source>
        <dbReference type="SAM" id="MobiDB-lite"/>
    </source>
</evidence>
<dbReference type="Pfam" id="PF13405">
    <property type="entry name" value="EF-hand_6"/>
    <property type="match status" value="1"/>
</dbReference>
<reference evidence="14" key="1">
    <citation type="submission" date="2023-12" db="EMBL/GenBank/DDBJ databases">
        <title>Genome assembly of Anisodus tanguticus.</title>
        <authorList>
            <person name="Wang Y.-J."/>
        </authorList>
    </citation>
    <scope>NUCLEOTIDE SEQUENCE</scope>
    <source>
        <strain evidence="14">KB-2021</strain>
        <tissue evidence="14">Leaf</tissue>
    </source>
</reference>
<feature type="domain" description="Calponin-homology (CH)" evidence="12">
    <location>
        <begin position="581"/>
        <end position="685"/>
    </location>
</feature>
<dbReference type="InterPro" id="IPR002048">
    <property type="entry name" value="EF_hand_dom"/>
</dbReference>
<dbReference type="GO" id="GO:0003779">
    <property type="term" value="F:actin binding"/>
    <property type="evidence" value="ECO:0007669"/>
    <property type="project" value="UniProtKB-KW"/>
</dbReference>
<feature type="region of interest" description="Disordered" evidence="11">
    <location>
        <begin position="172"/>
        <end position="201"/>
    </location>
</feature>
<dbReference type="SMART" id="SM00176">
    <property type="entry name" value="RAN"/>
    <property type="match status" value="1"/>
</dbReference>
<keyword evidence="10" id="KW-0175">Coiled coil</keyword>
<dbReference type="InterPro" id="IPR018159">
    <property type="entry name" value="Spectrin/alpha-actinin"/>
</dbReference>
<evidence type="ECO:0000256" key="8">
    <source>
        <dbReference type="ARBA" id="ARBA00024659"/>
    </source>
</evidence>
<dbReference type="InterPro" id="IPR036872">
    <property type="entry name" value="CH_dom_sf"/>
</dbReference>
<evidence type="ECO:0000256" key="9">
    <source>
        <dbReference type="ARBA" id="ARBA00043249"/>
    </source>
</evidence>
<evidence type="ECO:0000256" key="3">
    <source>
        <dbReference type="ARBA" id="ARBA00022741"/>
    </source>
</evidence>
<accession>A0AAE1QQT8</accession>
<dbReference type="InterPro" id="IPR001806">
    <property type="entry name" value="Small_GTPase"/>
</dbReference>
<evidence type="ECO:0000256" key="7">
    <source>
        <dbReference type="ARBA" id="ARBA00023203"/>
    </source>
</evidence>
<dbReference type="FunFam" id="1.20.58.60:FF:000004">
    <property type="entry name" value="Actinin alpha 1"/>
    <property type="match status" value="1"/>
</dbReference>
<dbReference type="InterPro" id="IPR027417">
    <property type="entry name" value="P-loop_NTPase"/>
</dbReference>
<dbReference type="Pfam" id="PF00769">
    <property type="entry name" value="ERM_C"/>
    <property type="match status" value="1"/>
</dbReference>
<dbReference type="FunFam" id="1.20.58.60:FF:000005">
    <property type="entry name" value="Actinin alpha 1"/>
    <property type="match status" value="1"/>
</dbReference>
<dbReference type="EMBL" id="JAVYJV010000064">
    <property type="protein sequence ID" value="KAK4337008.1"/>
    <property type="molecule type" value="Genomic_DNA"/>
</dbReference>
<dbReference type="Gene3D" id="1.20.5.450">
    <property type="match status" value="1"/>
</dbReference>
<feature type="domain" description="Calponin-homology (CH)" evidence="12">
    <location>
        <begin position="694"/>
        <end position="800"/>
    </location>
</feature>
<feature type="compositionally biased region" description="Basic and acidic residues" evidence="11">
    <location>
        <begin position="188"/>
        <end position="201"/>
    </location>
</feature>
<dbReference type="InterPro" id="IPR011259">
    <property type="entry name" value="ERM_C_dom"/>
</dbReference>
<gene>
    <name evidence="14" type="ORF">RND71_043963</name>
</gene>
<dbReference type="InterPro" id="IPR002017">
    <property type="entry name" value="Spectrin_repeat"/>
</dbReference>
<feature type="coiled-coil region" evidence="10">
    <location>
        <begin position="815"/>
        <end position="842"/>
    </location>
</feature>
<keyword evidence="3" id="KW-0547">Nucleotide-binding</keyword>
<dbReference type="Gene3D" id="1.10.238.10">
    <property type="entry name" value="EF-hand"/>
    <property type="match status" value="1"/>
</dbReference>
<dbReference type="CDD" id="cd00176">
    <property type="entry name" value="SPEC"/>
    <property type="match status" value="3"/>
</dbReference>
<dbReference type="FunFam" id="1.10.418.10:FF:000005">
    <property type="entry name" value="Actinin alpha 4"/>
    <property type="match status" value="1"/>
</dbReference>
<dbReference type="PROSITE" id="PS00020">
    <property type="entry name" value="ACTININ_2"/>
    <property type="match status" value="1"/>
</dbReference>
<dbReference type="PROSITE" id="PS50021">
    <property type="entry name" value="CH"/>
    <property type="match status" value="2"/>
</dbReference>
<dbReference type="CDD" id="cd21214">
    <property type="entry name" value="CH_ACTN_rpt1"/>
    <property type="match status" value="1"/>
</dbReference>
<dbReference type="Pfam" id="PF00071">
    <property type="entry name" value="Ras"/>
    <property type="match status" value="1"/>
</dbReference>
<dbReference type="PROSITE" id="PS51418">
    <property type="entry name" value="RAN"/>
    <property type="match status" value="1"/>
</dbReference>
<evidence type="ECO:0000256" key="6">
    <source>
        <dbReference type="ARBA" id="ARBA00023134"/>
    </source>
</evidence>
<keyword evidence="1" id="KW-0813">Transport</keyword>
<dbReference type="PANTHER" id="PTHR11915">
    <property type="entry name" value="SPECTRIN/FILAMIN RELATED CYTOSKELETAL PROTEIN"/>
    <property type="match status" value="1"/>
</dbReference>
<dbReference type="Gene3D" id="1.10.418.10">
    <property type="entry name" value="Calponin-like domain"/>
    <property type="match status" value="2"/>
</dbReference>
<name>A0AAE1QQT8_9SOLA</name>
<dbReference type="InterPro" id="IPR011992">
    <property type="entry name" value="EF-hand-dom_pair"/>
</dbReference>
<dbReference type="GO" id="GO:0005509">
    <property type="term" value="F:calcium ion binding"/>
    <property type="evidence" value="ECO:0007669"/>
    <property type="project" value="InterPro"/>
</dbReference>
<dbReference type="Pfam" id="PF00307">
    <property type="entry name" value="CH"/>
    <property type="match status" value="2"/>
</dbReference>
<sequence>MKAQAREEKLARKEERDKLRKEIEAREAAEKKQLEYAERLQQMQNEMERRQAELSESQETIRKLEEQLKQMQLVKEELEIKQNELTSMMKQLEESKNLESEEKQKLEDAIMKKQEEVLMMKEEVQLKDDETKRLQDEVEAARKIQEEATAAIFAASIPNHIHVRENDENDDLMMNGADLETSSSTEIPRPEEDRETAVSKKKDLQEQLKLLSKDLAAAKDDNKITQNDVIHQENVRQAMARSASQDECELMSTDAKYRNFVQQVDKALKSFEYTSEWADLVSALGKDLKPALDGFLIAVLPGLEEGSDHHEISLLIKMVSKIHPCPQYEVSKEVGKTFDCLSDIKEECESLTSEIIKASESALNNSPDKEEDQNDLPTYIARVLEPLLVILLHPDTHRIGIQNVNIQQPDTVDNQENSEENEIALAESKIYAISSQGGNVVYHINPEGSQSASSQPLVQFHLLAILHEFVQLSPLIEDRKVQKDLQDVSQKLIDACTTVAGGRLGQTRWLRRNLEVKPGPQQIDQDEESELEIDESKFDSTSYNVNNELNMAKYSVQALNSLAMFVASVLDVVYVSEEKEKVVPLTFTAWCNSHLRKAETQIENIEEDFRNGLKLMLLLEVISGETLPKPDRGKMRFHKIANVNKALDFIASKGVKLVSIGAEEIVDGNVKMTLGLIWTIILRFAIQDISVEEMTAKEGLLLWCQRKTAPYKNVNVQNFHMSWKDGLAFCALIHRHRPDLLDYGKLSKDHPLDNLNLAFDIAEKHLNIPRMLDAEDVHNNDLPDKRAIMTYISSFYHTFSGAQQAETAANRICKVLKVNQENERLMEEYERLASDLLEWIRKTTPWLENRTTDNTLGGAQKKLEEFRQYRRIHKPPRVEQKARLETNFNTLQTKLRLSNRPAYLPTEGKNVSDIGNAWKGLEKAERGFEEWLLSEMLRLERLDHLAKKFKHKADIHEDWTKGKEQMLQSQDFRNCKLNDVKALKKKHEAFESDLAAHQARVEQIAAIAQELNTLGYHDVQTINVRCQRICDQWDRFGSLTHQRQVALEEAEQVLEKLDTLHLEFAKRAAPFNNWLDGAREDLVDMFIVHTVEEIQRLIEAHEQFKQTLPEADKEHQAIIQLSQEVQVIATKYKVPGGIENPYTSLLANEILSKWNEMKQLVPKRDNVLQNELLRQQRNEGLRRKFAEKANSVGPWIERHMDMVAAVGMGVQGTLEDQLQKLKQYEQNVVQNRPQMDELEKITQEVQESMIFENRYTQYTMETLRVGWEQLLTSIHRNINEVENQILTRDSKGITQDQLNEFRMSFNHFDKNRTGRLNPDEFKSCLVSLGYNIRSDRQGETDFRRIMNIVDPNNTSYVAFDTFLDFMTRETTDTDTAEQIIDSFRILAADKDTAGQEKFGGLRDGYYIQGQCAIIMFDVTSRITYKNVSNWHRDLIRVCETIPIVLTARKLIGDPNLEFVAMPALAPPEVPMDPEWQARLENEMERAQNTSLPEDDDEDL</sequence>
<evidence type="ECO:0000256" key="5">
    <source>
        <dbReference type="ARBA" id="ARBA00022927"/>
    </source>
</evidence>
<dbReference type="SUPFAM" id="SSF48678">
    <property type="entry name" value="Moesin tail domain"/>
    <property type="match status" value="1"/>
</dbReference>
<evidence type="ECO:0000256" key="2">
    <source>
        <dbReference type="ARBA" id="ARBA00022737"/>
    </source>
</evidence>
<dbReference type="SUPFAM" id="SSF47473">
    <property type="entry name" value="EF-hand"/>
    <property type="match status" value="1"/>
</dbReference>
<dbReference type="GO" id="GO:0006913">
    <property type="term" value="P:nucleocytoplasmic transport"/>
    <property type="evidence" value="ECO:0007669"/>
    <property type="project" value="InterPro"/>
</dbReference>
<dbReference type="InterPro" id="IPR002041">
    <property type="entry name" value="Ran_GTPase"/>
</dbReference>
<keyword evidence="7" id="KW-0009">Actin-binding</keyword>
<dbReference type="FunFam" id="1.10.238.10:FF:000148">
    <property type="entry name" value="alpha-actinin, sarcomeric isoform X2"/>
    <property type="match status" value="1"/>
</dbReference>
<dbReference type="SMART" id="SM00054">
    <property type="entry name" value="EFh"/>
    <property type="match status" value="2"/>
</dbReference>
<dbReference type="PROSITE" id="PS50222">
    <property type="entry name" value="EF_HAND_2"/>
    <property type="match status" value="1"/>
</dbReference>
<dbReference type="SUPFAM" id="SSF46966">
    <property type="entry name" value="Spectrin repeat"/>
    <property type="match status" value="4"/>
</dbReference>
<dbReference type="Pfam" id="PF20492">
    <property type="entry name" value="ERM_helical"/>
    <property type="match status" value="1"/>
</dbReference>
<dbReference type="InterPro" id="IPR001715">
    <property type="entry name" value="CH_dom"/>
</dbReference>
<dbReference type="GO" id="GO:0003924">
    <property type="term" value="F:GTPase activity"/>
    <property type="evidence" value="ECO:0007669"/>
    <property type="project" value="InterPro"/>
</dbReference>
<dbReference type="Gene3D" id="6.10.360.10">
    <property type="match status" value="1"/>
</dbReference>
<dbReference type="FunFam" id="1.20.58.60:FF:000002">
    <property type="entry name" value="Actinin, alpha 1"/>
    <property type="match status" value="1"/>
</dbReference>
<keyword evidence="5" id="KW-0653">Protein transport</keyword>
<dbReference type="GO" id="GO:0015031">
    <property type="term" value="P:protein transport"/>
    <property type="evidence" value="ECO:0007669"/>
    <property type="project" value="UniProtKB-KW"/>
</dbReference>
<dbReference type="CDD" id="cd00051">
    <property type="entry name" value="EFh"/>
    <property type="match status" value="1"/>
</dbReference>
<keyword evidence="2" id="KW-0677">Repeat</keyword>
<organism evidence="14 15">
    <name type="scientific">Anisodus tanguticus</name>
    <dbReference type="NCBI Taxonomy" id="243964"/>
    <lineage>
        <taxon>Eukaryota</taxon>
        <taxon>Viridiplantae</taxon>
        <taxon>Streptophyta</taxon>
        <taxon>Embryophyta</taxon>
        <taxon>Tracheophyta</taxon>
        <taxon>Spermatophyta</taxon>
        <taxon>Magnoliopsida</taxon>
        <taxon>eudicotyledons</taxon>
        <taxon>Gunneridae</taxon>
        <taxon>Pentapetalae</taxon>
        <taxon>asterids</taxon>
        <taxon>lamiids</taxon>
        <taxon>Solanales</taxon>
        <taxon>Solanaceae</taxon>
        <taxon>Solanoideae</taxon>
        <taxon>Hyoscyameae</taxon>
        <taxon>Anisodus</taxon>
    </lineage>
</organism>
<evidence type="ECO:0000259" key="13">
    <source>
        <dbReference type="PROSITE" id="PS50222"/>
    </source>
</evidence>
<dbReference type="InterPro" id="IPR001589">
    <property type="entry name" value="Actinin_actin-bd_CS"/>
</dbReference>
<protein>
    <recommendedName>
        <fullName evidence="9">F-actin cross-linking protein</fullName>
    </recommendedName>
</protein>
<dbReference type="FunFam" id="1.20.58.60:FF:000003">
    <property type="entry name" value="Actinin, alpha 1"/>
    <property type="match status" value="1"/>
</dbReference>
<evidence type="ECO:0000256" key="10">
    <source>
        <dbReference type="SAM" id="Coils"/>
    </source>
</evidence>
<feature type="compositionally biased region" description="Basic and acidic residues" evidence="11">
    <location>
        <begin position="1475"/>
        <end position="1485"/>
    </location>
</feature>
<evidence type="ECO:0000313" key="14">
    <source>
        <dbReference type="EMBL" id="KAK4337008.1"/>
    </source>
</evidence>
<feature type="region of interest" description="Disordered" evidence="11">
    <location>
        <begin position="1470"/>
        <end position="1499"/>
    </location>
</feature>
<comment type="function">
    <text evidence="8">GTP-binding protein involved in nucleocytoplasmic transport. Required for the import of protein into the nucleus and also for RNA export. Involved in chromatin condensation and control of cell cycle.</text>
</comment>
<keyword evidence="15" id="KW-1185">Reference proteome</keyword>
<evidence type="ECO:0000259" key="12">
    <source>
        <dbReference type="PROSITE" id="PS50021"/>
    </source>
</evidence>
<dbReference type="SMART" id="SM00033">
    <property type="entry name" value="CH"/>
    <property type="match status" value="2"/>
</dbReference>
<dbReference type="InterPro" id="IPR046810">
    <property type="entry name" value="ERM_helical"/>
</dbReference>
<dbReference type="InterPro" id="IPR008954">
    <property type="entry name" value="Moesin_tail_sf"/>
</dbReference>
<comment type="caution">
    <text evidence="14">The sequence shown here is derived from an EMBL/GenBank/DDBJ whole genome shotgun (WGS) entry which is preliminary data.</text>
</comment>
<dbReference type="CDD" id="cd21216">
    <property type="entry name" value="CH_ACTN_rpt2"/>
    <property type="match status" value="1"/>
</dbReference>
<dbReference type="Gene3D" id="3.40.50.300">
    <property type="entry name" value="P-loop containing nucleotide triphosphate hydrolases"/>
    <property type="match status" value="1"/>
</dbReference>
<dbReference type="SMART" id="SM00150">
    <property type="entry name" value="SPEC"/>
    <property type="match status" value="4"/>
</dbReference>
<feature type="domain" description="EF-hand" evidence="13">
    <location>
        <begin position="1296"/>
        <end position="1331"/>
    </location>
</feature>
<dbReference type="InterPro" id="IPR018247">
    <property type="entry name" value="EF_Hand_1_Ca_BS"/>
</dbReference>
<keyword evidence="4" id="KW-0106">Calcium</keyword>
<dbReference type="Pfam" id="PF00435">
    <property type="entry name" value="Spectrin"/>
    <property type="match status" value="4"/>
</dbReference>
<dbReference type="FunFam" id="1.10.418.10:FF:000001">
    <property type="entry name" value="Actinin alpha 1"/>
    <property type="match status" value="1"/>
</dbReference>
<dbReference type="PRINTS" id="PR00627">
    <property type="entry name" value="GTPRANTC4"/>
</dbReference>
<evidence type="ECO:0000313" key="15">
    <source>
        <dbReference type="Proteomes" id="UP001291623"/>
    </source>
</evidence>
<feature type="coiled-coil region" evidence="10">
    <location>
        <begin position="2"/>
        <end position="151"/>
    </location>
</feature>
<dbReference type="SUPFAM" id="SSF47576">
    <property type="entry name" value="Calponin-homology domain, CH-domain"/>
    <property type="match status" value="1"/>
</dbReference>
<dbReference type="Gene3D" id="1.20.58.60">
    <property type="match status" value="4"/>
</dbReference>
<dbReference type="Proteomes" id="UP001291623">
    <property type="component" value="Unassembled WGS sequence"/>
</dbReference>
<proteinExistence type="predicted"/>
<keyword evidence="6" id="KW-0342">GTP-binding</keyword>
<dbReference type="PROSITE" id="PS00018">
    <property type="entry name" value="EF_HAND_1"/>
    <property type="match status" value="1"/>
</dbReference>
<evidence type="ECO:0000256" key="1">
    <source>
        <dbReference type="ARBA" id="ARBA00022448"/>
    </source>
</evidence>
<dbReference type="SUPFAM" id="SSF52540">
    <property type="entry name" value="P-loop containing nucleoside triphosphate hydrolases"/>
    <property type="match status" value="1"/>
</dbReference>